<feature type="compositionally biased region" description="Low complexity" evidence="10">
    <location>
        <begin position="273"/>
        <end position="290"/>
    </location>
</feature>
<evidence type="ECO:0000256" key="7">
    <source>
        <dbReference type="ARBA" id="ARBA00044356"/>
    </source>
</evidence>
<proteinExistence type="inferred from homology"/>
<evidence type="ECO:0000256" key="1">
    <source>
        <dbReference type="ARBA" id="ARBA00004514"/>
    </source>
</evidence>
<dbReference type="SUPFAM" id="SSF100950">
    <property type="entry name" value="NagB/RpiA/CoA transferase-like"/>
    <property type="match status" value="1"/>
</dbReference>
<dbReference type="Proteomes" id="UP001314263">
    <property type="component" value="Unassembled WGS sequence"/>
</dbReference>
<protein>
    <recommendedName>
        <fullName evidence="6">Translation initiation factor eIF2B subunit delta</fullName>
    </recommendedName>
    <alternativeName>
        <fullName evidence="7">eIF2B GDP-GTP exchange factor subunit delta</fullName>
    </alternativeName>
</protein>
<feature type="compositionally biased region" description="Low complexity" evidence="10">
    <location>
        <begin position="304"/>
        <end position="347"/>
    </location>
</feature>
<dbReference type="GO" id="GO:0005829">
    <property type="term" value="C:cytosol"/>
    <property type="evidence" value="ECO:0007669"/>
    <property type="project" value="UniProtKB-SubCell"/>
</dbReference>
<comment type="similarity">
    <text evidence="2 9">Belongs to the eIF-2B alpha/beta/delta subunits family.</text>
</comment>
<dbReference type="PANTHER" id="PTHR10233">
    <property type="entry name" value="TRANSLATION INITIATION FACTOR EIF-2B"/>
    <property type="match status" value="1"/>
</dbReference>
<evidence type="ECO:0000256" key="5">
    <source>
        <dbReference type="ARBA" id="ARBA00022917"/>
    </source>
</evidence>
<dbReference type="InterPro" id="IPR027363">
    <property type="entry name" value="M1Pi_N"/>
</dbReference>
<dbReference type="InterPro" id="IPR000649">
    <property type="entry name" value="IF-2B-related"/>
</dbReference>
<dbReference type="InterPro" id="IPR037171">
    <property type="entry name" value="NagB/RpiA_transferase-like"/>
</dbReference>
<evidence type="ECO:0000256" key="6">
    <source>
        <dbReference type="ARBA" id="ARBA00044147"/>
    </source>
</evidence>
<keyword evidence="12" id="KW-1185">Reference proteome</keyword>
<feature type="compositionally biased region" description="Low complexity" evidence="10">
    <location>
        <begin position="179"/>
        <end position="190"/>
    </location>
</feature>
<keyword evidence="3" id="KW-0963">Cytoplasm</keyword>
<feature type="compositionally biased region" description="Low complexity" evidence="10">
    <location>
        <begin position="232"/>
        <end position="242"/>
    </location>
</feature>
<sequence length="785" mass="83071">MDRRRSSIDPNSSQAPPKKIVGFHVEGVAPSPVHHTGLLADHNLQGTQISGSPNPVIIPPSFQTDSPLTARGGPFSPHAAAVGSAPTQDPMLSPDRPPAHMDQAGVQNPGRDGLTPTQSLPPPQDGQLDLRSVLDRGQKASEQGASVRGEVERTHSYLSRTSAPMPGRTPRQQWPGQGTPSAPTTPLTSPVHPDSSEGTNLSLDMSLASRRSHSLGDHLSTRGSEGAWDRSAATAVAAAAATQRPPPSPTYRGAAGEVSSRGPEDKAAAQSSAAVGKPAAPAAEAAQGAGRQLSQQDESRKAPSRAAAASPRPAPPSSQSSSTAAPPAPAKQQAAPRAAPQQAGGPDARPDPRGPKPTNRAERRALQEAQKAAKAATRGEPASKGATAPAKKAEPAAKKAPEADHQPPAPAPAPGKSKHGRKPQRDQQSANQALQLFSHLQQYREVDIDSVMTESEFAGRVHPTILRLGLAYASGAVRGSNARAVALLTALSQMFQEYVTPEGKVLSRDLTHQLNTAIQFLVECRPLSVSMGNAIKFVKLQVSKVDPGTPQEDAKQTLIEKIDTYIQEKIVFADDMLVKNAVAKIDDGDVILTYGYSSTVFAIFMQAQQDGKRFKVVAADARPHLEGRVLRQRLIKCGIACTYILLNAVACVIPEVSKVFLGAASVLSNGTVMSRAGSAAVAMLAAAHRCPVLVCCETYKFHERVQLDSITQNELGNPDDLVAVPLKPEITTLKDWRTQPHLGVLNLIYDAMPSDFVTLIVTEFGLIPPTSVPVILREYRQEPAL</sequence>
<dbReference type="InterPro" id="IPR042529">
    <property type="entry name" value="IF_2B-like_C"/>
</dbReference>
<comment type="caution">
    <text evidence="11">The sequence shown here is derived from an EMBL/GenBank/DDBJ whole genome shotgun (WGS) entry which is preliminary data.</text>
</comment>
<feature type="compositionally biased region" description="Basic and acidic residues" evidence="10">
    <location>
        <begin position="348"/>
        <end position="366"/>
    </location>
</feature>
<evidence type="ECO:0000256" key="3">
    <source>
        <dbReference type="ARBA" id="ARBA00022490"/>
    </source>
</evidence>
<feature type="region of interest" description="Disordered" evidence="10">
    <location>
        <begin position="45"/>
        <end position="430"/>
    </location>
</feature>
<dbReference type="GO" id="GO:0003743">
    <property type="term" value="F:translation initiation factor activity"/>
    <property type="evidence" value="ECO:0007669"/>
    <property type="project" value="UniProtKB-KW"/>
</dbReference>
<comment type="subcellular location">
    <subcellularLocation>
        <location evidence="1">Cytoplasm</location>
        <location evidence="1">Cytosol</location>
    </subcellularLocation>
</comment>
<gene>
    <name evidence="11" type="ORF">CVIRNUC_007634</name>
</gene>
<feature type="compositionally biased region" description="Basic and acidic residues" evidence="10">
    <location>
        <begin position="391"/>
        <end position="405"/>
    </location>
</feature>
<evidence type="ECO:0000256" key="9">
    <source>
        <dbReference type="RuleBase" id="RU003814"/>
    </source>
</evidence>
<dbReference type="Gene3D" id="3.40.50.10470">
    <property type="entry name" value="Translation initiation factor eif-2b, domain 2"/>
    <property type="match status" value="1"/>
</dbReference>
<evidence type="ECO:0000256" key="10">
    <source>
        <dbReference type="SAM" id="MobiDB-lite"/>
    </source>
</evidence>
<dbReference type="AlphaFoldDB" id="A0AAV1IEK9"/>
<keyword evidence="4" id="KW-0396">Initiation factor</keyword>
<name>A0AAV1IEK9_9CHLO</name>
<evidence type="ECO:0000256" key="2">
    <source>
        <dbReference type="ARBA" id="ARBA00007251"/>
    </source>
</evidence>
<feature type="compositionally biased region" description="Low complexity" evidence="10">
    <location>
        <begin position="367"/>
        <end position="376"/>
    </location>
</feature>
<dbReference type="Gene3D" id="1.20.120.420">
    <property type="entry name" value="translation initiation factor eif-2b, domain 1"/>
    <property type="match status" value="1"/>
</dbReference>
<dbReference type="EMBL" id="CAUYUE010000010">
    <property type="protein sequence ID" value="CAK0784430.1"/>
    <property type="molecule type" value="Genomic_DNA"/>
</dbReference>
<dbReference type="Pfam" id="PF01008">
    <property type="entry name" value="IF-2B"/>
    <property type="match status" value="1"/>
</dbReference>
<evidence type="ECO:0000256" key="8">
    <source>
        <dbReference type="ARBA" id="ARBA00046432"/>
    </source>
</evidence>
<evidence type="ECO:0000313" key="11">
    <source>
        <dbReference type="EMBL" id="CAK0784430.1"/>
    </source>
</evidence>
<keyword evidence="5" id="KW-0648">Protein biosynthesis</keyword>
<reference evidence="11 12" key="1">
    <citation type="submission" date="2023-10" db="EMBL/GenBank/DDBJ databases">
        <authorList>
            <person name="Maclean D."/>
            <person name="Macfadyen A."/>
        </authorList>
    </citation>
    <scope>NUCLEOTIDE SEQUENCE [LARGE SCALE GENOMIC DNA]</scope>
</reference>
<evidence type="ECO:0000256" key="4">
    <source>
        <dbReference type="ARBA" id="ARBA00022540"/>
    </source>
</evidence>
<accession>A0AAV1IEK9</accession>
<comment type="subunit">
    <text evidence="8">Component of the translation initiation factor 2B (eIF2B) complex which is a heterodecamer of two sets of five different subunits: alpha, beta, gamma, delta and epsilon. Subunits alpha, beta and delta comprise a regulatory subcomplex and subunits epsilon and gamma comprise a catalytic subcomplex. Within the complex, the hexameric regulatory complex resides at the center, with the two heterodimeric catalytic subcomplexes bound on opposite sides.</text>
</comment>
<evidence type="ECO:0000313" key="12">
    <source>
        <dbReference type="Proteomes" id="UP001314263"/>
    </source>
</evidence>
<dbReference type="PANTHER" id="PTHR10233:SF14">
    <property type="entry name" value="TRANSLATION INITIATION FACTOR EIF-2B SUBUNIT DELTA"/>
    <property type="match status" value="1"/>
</dbReference>
<organism evidence="11 12">
    <name type="scientific">Coccomyxa viridis</name>
    <dbReference type="NCBI Taxonomy" id="1274662"/>
    <lineage>
        <taxon>Eukaryota</taxon>
        <taxon>Viridiplantae</taxon>
        <taxon>Chlorophyta</taxon>
        <taxon>core chlorophytes</taxon>
        <taxon>Trebouxiophyceae</taxon>
        <taxon>Trebouxiophyceae incertae sedis</taxon>
        <taxon>Coccomyxaceae</taxon>
        <taxon>Coccomyxa</taxon>
    </lineage>
</organism>